<dbReference type="GO" id="GO:0003677">
    <property type="term" value="F:DNA binding"/>
    <property type="evidence" value="ECO:0007669"/>
    <property type="project" value="UniProtKB-KW"/>
</dbReference>
<keyword evidence="2" id="KW-0238">DNA-binding</keyword>
<evidence type="ECO:0000313" key="2">
    <source>
        <dbReference type="EMBL" id="AIG44563.1"/>
    </source>
</evidence>
<proteinExistence type="predicted"/>
<sequence>MLITKDIAEKVRAKRGKLDLTKSKTAETLKLSRTMLSKIERGDYDAPKRIYQAVMSWLVEDL</sequence>
<dbReference type="InterPro" id="IPR010982">
    <property type="entry name" value="Lambda_DNA-bd_dom_sf"/>
</dbReference>
<name>A0A075SL38_STRSU</name>
<dbReference type="EMBL" id="CP008921">
    <property type="protein sequence ID" value="AIG44563.1"/>
    <property type="molecule type" value="Genomic_DNA"/>
</dbReference>
<dbReference type="PATRIC" id="fig|1214179.4.peg.2243"/>
<protein>
    <submittedName>
        <fullName evidence="2">DNA-binding protein</fullName>
    </submittedName>
</protein>
<feature type="domain" description="HTH cro/C1-type" evidence="1">
    <location>
        <begin position="11"/>
        <end position="42"/>
    </location>
</feature>
<evidence type="ECO:0000259" key="1">
    <source>
        <dbReference type="PROSITE" id="PS50943"/>
    </source>
</evidence>
<dbReference type="Gene3D" id="1.10.260.40">
    <property type="entry name" value="lambda repressor-like DNA-binding domains"/>
    <property type="match status" value="1"/>
</dbReference>
<organism evidence="2 3">
    <name type="scientific">Streptococcus suis 6407</name>
    <dbReference type="NCBI Taxonomy" id="1214179"/>
    <lineage>
        <taxon>Bacteria</taxon>
        <taxon>Bacillati</taxon>
        <taxon>Bacillota</taxon>
        <taxon>Bacilli</taxon>
        <taxon>Lactobacillales</taxon>
        <taxon>Streptococcaceae</taxon>
        <taxon>Streptococcus</taxon>
    </lineage>
</organism>
<dbReference type="PROSITE" id="PS50943">
    <property type="entry name" value="HTH_CROC1"/>
    <property type="match status" value="1"/>
</dbReference>
<evidence type="ECO:0000313" key="3">
    <source>
        <dbReference type="Proteomes" id="UP000028185"/>
    </source>
</evidence>
<dbReference type="Proteomes" id="UP000028185">
    <property type="component" value="Chromosome"/>
</dbReference>
<dbReference type="Pfam" id="PF01381">
    <property type="entry name" value="HTH_3"/>
    <property type="match status" value="1"/>
</dbReference>
<dbReference type="HOGENOM" id="CLU_198239_1_0_9"/>
<gene>
    <name evidence="2" type="ORF">ID09_11250</name>
</gene>
<dbReference type="AlphaFoldDB" id="A0A075SL38"/>
<dbReference type="RefSeq" id="WP_024381271.1">
    <property type="nucleotide sequence ID" value="NZ_ALLE01000028.1"/>
</dbReference>
<reference evidence="2 3" key="1">
    <citation type="journal article" date="2014" name="Genome Announc.">
        <title>Whole-Genome Sequence of Streptococcus suis Serotype 4 Reference Strain 6407.</title>
        <authorList>
            <person name="Wang K."/>
            <person name="Chen J."/>
            <person name="Yao H."/>
            <person name="Lu C."/>
        </authorList>
    </citation>
    <scope>NUCLEOTIDE SEQUENCE [LARGE SCALE GENOMIC DNA]</scope>
    <source>
        <strain evidence="2">6407</strain>
    </source>
</reference>
<accession>A0A075SL38</accession>
<dbReference type="CDD" id="cd00093">
    <property type="entry name" value="HTH_XRE"/>
    <property type="match status" value="1"/>
</dbReference>
<dbReference type="SUPFAM" id="SSF47413">
    <property type="entry name" value="lambda repressor-like DNA-binding domains"/>
    <property type="match status" value="1"/>
</dbReference>
<dbReference type="InterPro" id="IPR001387">
    <property type="entry name" value="Cro/C1-type_HTH"/>
</dbReference>